<accession>A0AAW0FSC4</accession>
<sequence length="350" mass="39877">MVVSIHNAGEFLSIPTWNQLLLGALSISILVLWSSGALDIRRRRMPPGPRGLPLVGNKHQVPSIKPWRMFKKWNEQYGPVVSLHLGRTPVIVLGTARAAWEILDKRSDIYSSRPRFVVAGEILSDNRRGLMLPYGEEWRKYRKVLHSGLHARRAETYKDMQSLESKATLRDILLHPEAWDANIQRYAASVAVSLSYGKRVHSMDEWIVRENVAAMDYIDSIPGKYLVESWPWLLKLPRFLQWFRREPEEYKQRDIKLYTSLIDDVKNRMAEGKCPDCLTSQTLSDEGFAPGSENKRKNEKVRFDELDVAYTVASPFGAGIETVSGVVFSINLKADAQSLVDGRKFSVVHA</sequence>
<comment type="subcellular location">
    <subcellularLocation>
        <location evidence="2">Membrane</location>
    </subcellularLocation>
</comment>
<evidence type="ECO:0000256" key="4">
    <source>
        <dbReference type="ARBA" id="ARBA00010617"/>
    </source>
</evidence>
<dbReference type="PANTHER" id="PTHR46300">
    <property type="entry name" value="P450, PUTATIVE (EUROFUNG)-RELATED-RELATED"/>
    <property type="match status" value="1"/>
</dbReference>
<keyword evidence="15" id="KW-1185">Reference proteome</keyword>
<dbReference type="GO" id="GO:0005506">
    <property type="term" value="F:iron ion binding"/>
    <property type="evidence" value="ECO:0007669"/>
    <property type="project" value="InterPro"/>
</dbReference>
<dbReference type="InterPro" id="IPR036396">
    <property type="entry name" value="Cyt_P450_sf"/>
</dbReference>
<keyword evidence="9" id="KW-0560">Oxidoreductase</keyword>
<evidence type="ECO:0000256" key="10">
    <source>
        <dbReference type="ARBA" id="ARBA00023004"/>
    </source>
</evidence>
<dbReference type="Pfam" id="PF00067">
    <property type="entry name" value="p450"/>
    <property type="match status" value="1"/>
</dbReference>
<keyword evidence="5" id="KW-0349">Heme</keyword>
<evidence type="ECO:0000256" key="6">
    <source>
        <dbReference type="ARBA" id="ARBA00022692"/>
    </source>
</evidence>
<comment type="cofactor">
    <cofactor evidence="1">
        <name>heme</name>
        <dbReference type="ChEBI" id="CHEBI:30413"/>
    </cofactor>
</comment>
<evidence type="ECO:0000256" key="3">
    <source>
        <dbReference type="ARBA" id="ARBA00005179"/>
    </source>
</evidence>
<comment type="pathway">
    <text evidence="3">Secondary metabolite biosynthesis.</text>
</comment>
<evidence type="ECO:0000256" key="9">
    <source>
        <dbReference type="ARBA" id="ARBA00023002"/>
    </source>
</evidence>
<keyword evidence="8 13" id="KW-1133">Transmembrane helix</keyword>
<evidence type="ECO:0000256" key="2">
    <source>
        <dbReference type="ARBA" id="ARBA00004370"/>
    </source>
</evidence>
<dbReference type="Proteomes" id="UP001385951">
    <property type="component" value="Unassembled WGS sequence"/>
</dbReference>
<dbReference type="PRINTS" id="PR00463">
    <property type="entry name" value="EP450I"/>
</dbReference>
<evidence type="ECO:0000256" key="8">
    <source>
        <dbReference type="ARBA" id="ARBA00022989"/>
    </source>
</evidence>
<dbReference type="SUPFAM" id="SSF48264">
    <property type="entry name" value="Cytochrome P450"/>
    <property type="match status" value="1"/>
</dbReference>
<keyword evidence="7" id="KW-0479">Metal-binding</keyword>
<evidence type="ECO:0000256" key="13">
    <source>
        <dbReference type="SAM" id="Phobius"/>
    </source>
</evidence>
<protein>
    <recommendedName>
        <fullName evidence="16">Cytochrome P450</fullName>
    </recommendedName>
</protein>
<dbReference type="GO" id="GO:0004497">
    <property type="term" value="F:monooxygenase activity"/>
    <property type="evidence" value="ECO:0007669"/>
    <property type="project" value="UniProtKB-KW"/>
</dbReference>
<dbReference type="InterPro" id="IPR002401">
    <property type="entry name" value="Cyt_P450_E_grp-I"/>
</dbReference>
<reference evidence="14 15" key="1">
    <citation type="submission" date="2022-09" db="EMBL/GenBank/DDBJ databases">
        <authorList>
            <person name="Palmer J.M."/>
        </authorList>
    </citation>
    <scope>NUCLEOTIDE SEQUENCE [LARGE SCALE GENOMIC DNA]</scope>
    <source>
        <strain evidence="14 15">DSM 7382</strain>
    </source>
</reference>
<dbReference type="PANTHER" id="PTHR46300:SF1">
    <property type="entry name" value="P450, PUTATIVE (EUROFUNG)-RELATED"/>
    <property type="match status" value="1"/>
</dbReference>
<dbReference type="AlphaFoldDB" id="A0AAW0FSC4"/>
<evidence type="ECO:0000256" key="11">
    <source>
        <dbReference type="ARBA" id="ARBA00023033"/>
    </source>
</evidence>
<evidence type="ECO:0000256" key="12">
    <source>
        <dbReference type="ARBA" id="ARBA00023136"/>
    </source>
</evidence>
<evidence type="ECO:0000313" key="14">
    <source>
        <dbReference type="EMBL" id="KAK7683741.1"/>
    </source>
</evidence>
<comment type="similarity">
    <text evidence="4">Belongs to the cytochrome P450 family.</text>
</comment>
<evidence type="ECO:0000256" key="7">
    <source>
        <dbReference type="ARBA" id="ARBA00022723"/>
    </source>
</evidence>
<evidence type="ECO:0008006" key="16">
    <source>
        <dbReference type="Google" id="ProtNLM"/>
    </source>
</evidence>
<dbReference type="InterPro" id="IPR001128">
    <property type="entry name" value="Cyt_P450"/>
</dbReference>
<dbReference type="GO" id="GO:0016705">
    <property type="term" value="F:oxidoreductase activity, acting on paired donors, with incorporation or reduction of molecular oxygen"/>
    <property type="evidence" value="ECO:0007669"/>
    <property type="project" value="InterPro"/>
</dbReference>
<gene>
    <name evidence="14" type="ORF">QCA50_013117</name>
</gene>
<name>A0AAW0FSC4_9APHY</name>
<evidence type="ECO:0000256" key="1">
    <source>
        <dbReference type="ARBA" id="ARBA00001971"/>
    </source>
</evidence>
<dbReference type="GO" id="GO:0020037">
    <property type="term" value="F:heme binding"/>
    <property type="evidence" value="ECO:0007669"/>
    <property type="project" value="InterPro"/>
</dbReference>
<keyword evidence="10" id="KW-0408">Iron</keyword>
<feature type="transmembrane region" description="Helical" evidence="13">
    <location>
        <begin position="20"/>
        <end position="40"/>
    </location>
</feature>
<evidence type="ECO:0000256" key="5">
    <source>
        <dbReference type="ARBA" id="ARBA00022617"/>
    </source>
</evidence>
<dbReference type="GO" id="GO:0016020">
    <property type="term" value="C:membrane"/>
    <property type="evidence" value="ECO:0007669"/>
    <property type="project" value="UniProtKB-SubCell"/>
</dbReference>
<keyword evidence="11" id="KW-0503">Monooxygenase</keyword>
<organism evidence="14 15">
    <name type="scientific">Cerrena zonata</name>
    <dbReference type="NCBI Taxonomy" id="2478898"/>
    <lineage>
        <taxon>Eukaryota</taxon>
        <taxon>Fungi</taxon>
        <taxon>Dikarya</taxon>
        <taxon>Basidiomycota</taxon>
        <taxon>Agaricomycotina</taxon>
        <taxon>Agaricomycetes</taxon>
        <taxon>Polyporales</taxon>
        <taxon>Cerrenaceae</taxon>
        <taxon>Cerrena</taxon>
    </lineage>
</organism>
<comment type="caution">
    <text evidence="14">The sequence shown here is derived from an EMBL/GenBank/DDBJ whole genome shotgun (WGS) entry which is preliminary data.</text>
</comment>
<keyword evidence="6 13" id="KW-0812">Transmembrane</keyword>
<evidence type="ECO:0000313" key="15">
    <source>
        <dbReference type="Proteomes" id="UP001385951"/>
    </source>
</evidence>
<keyword evidence="12 13" id="KW-0472">Membrane</keyword>
<dbReference type="InterPro" id="IPR050364">
    <property type="entry name" value="Cytochrome_P450_fung"/>
</dbReference>
<dbReference type="EMBL" id="JASBNA010000029">
    <property type="protein sequence ID" value="KAK7683741.1"/>
    <property type="molecule type" value="Genomic_DNA"/>
</dbReference>
<proteinExistence type="inferred from homology"/>
<dbReference type="Gene3D" id="1.10.630.10">
    <property type="entry name" value="Cytochrome P450"/>
    <property type="match status" value="1"/>
</dbReference>